<proteinExistence type="predicted"/>
<dbReference type="RefSeq" id="WP_057944559.1">
    <property type="nucleotide sequence ID" value="NZ_CP011131.1"/>
</dbReference>
<dbReference type="EMBL" id="CP093547">
    <property type="protein sequence ID" value="UNP29043.1"/>
    <property type="molecule type" value="Genomic_DNA"/>
</dbReference>
<reference evidence="1 2" key="1">
    <citation type="submission" date="2022-03" db="EMBL/GenBank/DDBJ databases">
        <title>Complete genome sequence of Lysobacter capsici VKM B-2533 and Lysobacter gummosus 10.1.1, promising sources of lytic agents.</title>
        <authorList>
            <person name="Tarlachkov S.V."/>
            <person name="Kudryakova I.V."/>
            <person name="Afoshin A.S."/>
            <person name="Leontyevskaya E.A."/>
            <person name="Leontyevskaya N.V."/>
        </authorList>
    </citation>
    <scope>NUCLEOTIDE SEQUENCE [LARGE SCALE GENOMIC DNA]</scope>
    <source>
        <strain evidence="1 2">10.1.1</strain>
    </source>
</reference>
<evidence type="ECO:0000313" key="1">
    <source>
        <dbReference type="EMBL" id="UNP29043.1"/>
    </source>
</evidence>
<dbReference type="Proteomes" id="UP000829194">
    <property type="component" value="Chromosome"/>
</dbReference>
<gene>
    <name evidence="1" type="ORF">MOV92_21655</name>
</gene>
<evidence type="ECO:0000313" key="2">
    <source>
        <dbReference type="Proteomes" id="UP000829194"/>
    </source>
</evidence>
<protein>
    <submittedName>
        <fullName evidence="1">Uncharacterized protein</fullName>
    </submittedName>
</protein>
<accession>A0ABY3X8X4</accession>
<organism evidence="1 2">
    <name type="scientific">Lysobacter gummosus</name>
    <dbReference type="NCBI Taxonomy" id="262324"/>
    <lineage>
        <taxon>Bacteria</taxon>
        <taxon>Pseudomonadati</taxon>
        <taxon>Pseudomonadota</taxon>
        <taxon>Gammaproteobacteria</taxon>
        <taxon>Lysobacterales</taxon>
        <taxon>Lysobacteraceae</taxon>
        <taxon>Lysobacter</taxon>
    </lineage>
</organism>
<name>A0ABY3X8X4_9GAMM</name>
<sequence>MITPLQQGSTTQFVNMESELAFWRAHYRRLGCGTGLRFADYEPAIKLGLDAYVRGNGRDFQELQEELLVRYARTRGGTRLDWSDAVTVVESAWRRLCRYPPFAVREPKTDLWPHVARHGGFARSAPRQQRQGQRPVAPMNEISLIAD</sequence>
<keyword evidence="2" id="KW-1185">Reference proteome</keyword>